<dbReference type="GO" id="GO:0061630">
    <property type="term" value="F:ubiquitin protein ligase activity"/>
    <property type="evidence" value="ECO:0007669"/>
    <property type="project" value="UniProtKB-EC"/>
</dbReference>
<dbReference type="EC" id="2.3.2.27" evidence="4"/>
<evidence type="ECO:0000256" key="1">
    <source>
        <dbReference type="ARBA" id="ARBA00000900"/>
    </source>
</evidence>
<evidence type="ECO:0000256" key="10">
    <source>
        <dbReference type="ARBA" id="ARBA00022833"/>
    </source>
</evidence>
<evidence type="ECO:0000256" key="7">
    <source>
        <dbReference type="ARBA" id="ARBA00022723"/>
    </source>
</evidence>
<feature type="transmembrane region" description="Helical" evidence="15">
    <location>
        <begin position="1155"/>
        <end position="1179"/>
    </location>
</feature>
<feature type="transmembrane region" description="Helical" evidence="15">
    <location>
        <begin position="1245"/>
        <end position="1271"/>
    </location>
</feature>
<comment type="caution">
    <text evidence="17">The sequence shown here is derived from an EMBL/GenBank/DDBJ whole genome shotgun (WGS) entry which is preliminary data.</text>
</comment>
<keyword evidence="8" id="KW-0863">Zinc-finger</keyword>
<evidence type="ECO:0000256" key="15">
    <source>
        <dbReference type="SAM" id="Phobius"/>
    </source>
</evidence>
<dbReference type="GO" id="GO:0005789">
    <property type="term" value="C:endoplasmic reticulum membrane"/>
    <property type="evidence" value="ECO:0007669"/>
    <property type="project" value="TreeGrafter"/>
</dbReference>
<evidence type="ECO:0000256" key="9">
    <source>
        <dbReference type="ARBA" id="ARBA00022786"/>
    </source>
</evidence>
<keyword evidence="10" id="KW-0862">Zinc</keyword>
<dbReference type="EMBL" id="MCGE01000005">
    <property type="protein sequence ID" value="ORZ21185.1"/>
    <property type="molecule type" value="Genomic_DNA"/>
</dbReference>
<evidence type="ECO:0000259" key="16">
    <source>
        <dbReference type="PROSITE" id="PS51292"/>
    </source>
</evidence>
<dbReference type="FunFam" id="3.30.40.10:FF:000287">
    <property type="entry name" value="RING finger membrane protein"/>
    <property type="match status" value="1"/>
</dbReference>
<dbReference type="InterPro" id="IPR013083">
    <property type="entry name" value="Znf_RING/FYVE/PHD"/>
</dbReference>
<feature type="region of interest" description="Disordered" evidence="14">
    <location>
        <begin position="458"/>
        <end position="482"/>
    </location>
</feature>
<dbReference type="SUPFAM" id="SSF57850">
    <property type="entry name" value="RING/U-box"/>
    <property type="match status" value="1"/>
</dbReference>
<dbReference type="Pfam" id="PF12906">
    <property type="entry name" value="RINGv"/>
    <property type="match status" value="1"/>
</dbReference>
<feature type="compositionally biased region" description="Acidic residues" evidence="14">
    <location>
        <begin position="374"/>
        <end position="387"/>
    </location>
</feature>
<sequence>MEDEAICRVCRSESTPDHPLFHPCKCSGSIRFVHQDCLIEWLSHSRKKYCELCEYPFTFTPIYRADMPDRLPLGVFVQQCLRRLVQSLKTVLRALIVAIVWLVILPYSTLCTWRFYFWSGETIGFFTNSTKNVTLPEEPSSDVIPTSLLTRIINFLTFPVVFQWRTFLSDCFEGQVITAFVIVIFIAAYLFREWAMQNLLVEDDPQEDEEHLDEQLQQQHRALDLVEPLIGRHGNPDNGDENDQGNLVRENQQFAIDTLLNAIQNINTPNNDLEAERNELQARLAEMRRVLEQQRNPDDDHQSQSQQQRHQDGNGSGFSTPRNDRETGVGPSWLQDESTSHYQHQYPSSSVQQTNNQEKQHSDSSIRSANYNNGDDDDDHNSDDDVNENNQRHMDVFSRDAVIANWYDKHDSDEDVYRRRWRAPEFLEDEDDEDEAEEELDHAFNARQYHHPSENVPPTAANIAHATGPTDAPAPPLRAPPPPPVVPAPVALVEDDLLDNNNDNDDGGDDEMEPFDFGDDIDGVLEAVGMRGNPWMLLQNSVLMSLMVSLCLVTFFLFVLSKGVAVWIPYVVGRLVISIKPMSFIQTPVSIMRLLSDPVVDFVLDRGIPWIWTWFATKTTLKGIVPESIQLATATLMNTLHNALDDILLLSGNNTSHGILNANNTKEIAFENATMIHTPQLTDIQHTIESLGDVMLKRWQQFALGQSGLDRTVCILVGYFVLVLIGSWYLNRTPSAAHRRQQQQQQQHRNGNNGRNMNMRRAAGQNGDTVQDILRQQGDFLKVVFFIVVELVIFPLACGVLLDGCTLPLFADASSDTRWAFYQTNPYSSCFLHWFFGTGFLFGVAVFVALCREVVRPGVIWFIRDPNDPQFHPIREMIERPTLPLLQKIIHSAMMYAGLIVAAVGTVVYSLDYLTTAFPLVVPLDRQLRLTSFMFSGRHPEEEGRHIRRSLQAWLLRKKAVIPSVDDESHVYGDVSIDDSQQQQQHSASVIFQRDGQLLRVPKMDTVPVVPRRRMLVPVDPVTLEPLDEEERRSGHPAASQSGDEELSTTIVYAPPHFKSRIILFIVLMWLSSSLLTCTLTVVPVCLGRFLFKTFVTEKAVHDVYNFATGAYVMVSLGLAIDWIINKYQSWQQNNTTWAVILEWTKTKLGMGGKVLYLAVTLGFVLPLMLGVTVDLYLFMPLRYSINDQPMVLHLSEDWTFGIAYASIIYGLIQVLPNNHWQQYLNQFTADGLFNVSLWSITRDFLAPVLLGTILAISVPGILAWGCVKWLDDASRTLVLVRWMYPIVFGVLFVGFICYISTKLIKLWVKSIRDDTYMIGKRLHNLDHGTTSATPSTL</sequence>
<feature type="compositionally biased region" description="Polar residues" evidence="14">
    <location>
        <begin position="335"/>
        <end position="357"/>
    </location>
</feature>
<dbReference type="PANTHER" id="PTHR13145:SF0">
    <property type="entry name" value="E3 UBIQUITIN-PROTEIN LIGASE MARCHF6"/>
    <property type="match status" value="1"/>
</dbReference>
<evidence type="ECO:0000256" key="14">
    <source>
        <dbReference type="SAM" id="MobiDB-lite"/>
    </source>
</evidence>
<keyword evidence="18" id="KW-1185">Reference proteome</keyword>
<dbReference type="GO" id="GO:0036503">
    <property type="term" value="P:ERAD pathway"/>
    <property type="evidence" value="ECO:0007669"/>
    <property type="project" value="TreeGrafter"/>
</dbReference>
<keyword evidence="6 15" id="KW-0812">Transmembrane</keyword>
<accession>A0A1X2IRR3</accession>
<dbReference type="SMART" id="SM00744">
    <property type="entry name" value="RINGv"/>
    <property type="match status" value="1"/>
</dbReference>
<feature type="transmembrane region" description="Helical" evidence="15">
    <location>
        <begin position="1283"/>
        <end position="1302"/>
    </location>
</feature>
<feature type="transmembrane region" description="Helical" evidence="15">
    <location>
        <begin position="1062"/>
        <end position="1092"/>
    </location>
</feature>
<organism evidence="17 18">
    <name type="scientific">Absidia repens</name>
    <dbReference type="NCBI Taxonomy" id="90262"/>
    <lineage>
        <taxon>Eukaryota</taxon>
        <taxon>Fungi</taxon>
        <taxon>Fungi incertae sedis</taxon>
        <taxon>Mucoromycota</taxon>
        <taxon>Mucoromycotina</taxon>
        <taxon>Mucoromycetes</taxon>
        <taxon>Mucorales</taxon>
        <taxon>Cunninghamellaceae</taxon>
        <taxon>Absidia</taxon>
    </lineage>
</organism>
<comment type="pathway">
    <text evidence="3">Protein modification; protein ubiquitination.</text>
</comment>
<evidence type="ECO:0000256" key="4">
    <source>
        <dbReference type="ARBA" id="ARBA00012483"/>
    </source>
</evidence>
<feature type="coiled-coil region" evidence="13">
    <location>
        <begin position="263"/>
        <end position="293"/>
    </location>
</feature>
<evidence type="ECO:0000256" key="12">
    <source>
        <dbReference type="ARBA" id="ARBA00023136"/>
    </source>
</evidence>
<name>A0A1X2IRR3_9FUNG</name>
<dbReference type="Gene3D" id="3.30.40.10">
    <property type="entry name" value="Zinc/RING finger domain, C3HC4 (zinc finger)"/>
    <property type="match status" value="1"/>
</dbReference>
<keyword evidence="11 15" id="KW-1133">Transmembrane helix</keyword>
<evidence type="ECO:0000313" key="18">
    <source>
        <dbReference type="Proteomes" id="UP000193560"/>
    </source>
</evidence>
<evidence type="ECO:0000256" key="11">
    <source>
        <dbReference type="ARBA" id="ARBA00022989"/>
    </source>
</evidence>
<feature type="transmembrane region" description="Helical" evidence="15">
    <location>
        <begin position="541"/>
        <end position="561"/>
    </location>
</feature>
<evidence type="ECO:0000256" key="2">
    <source>
        <dbReference type="ARBA" id="ARBA00004141"/>
    </source>
</evidence>
<dbReference type="CDD" id="cd16702">
    <property type="entry name" value="RING_CH-C4HC3_MARCH6"/>
    <property type="match status" value="1"/>
</dbReference>
<keyword evidence="9" id="KW-0833">Ubl conjugation pathway</keyword>
<keyword evidence="7" id="KW-0479">Metal-binding</keyword>
<feature type="compositionally biased region" description="Low complexity" evidence="14">
    <location>
        <begin position="742"/>
        <end position="760"/>
    </location>
</feature>
<feature type="transmembrane region" description="Helical" evidence="15">
    <location>
        <begin position="1199"/>
        <end position="1216"/>
    </location>
</feature>
<evidence type="ECO:0000256" key="3">
    <source>
        <dbReference type="ARBA" id="ARBA00004906"/>
    </source>
</evidence>
<dbReference type="InterPro" id="IPR056521">
    <property type="entry name" value="MARCHF6-like_C"/>
</dbReference>
<feature type="compositionally biased region" description="Pro residues" evidence="14">
    <location>
        <begin position="472"/>
        <end position="482"/>
    </location>
</feature>
<dbReference type="InterPro" id="IPR011016">
    <property type="entry name" value="Znf_RING-CH"/>
</dbReference>
<keyword evidence="5" id="KW-0808">Transferase</keyword>
<dbReference type="PANTHER" id="PTHR13145">
    <property type="entry name" value="SSM4 PROTEIN"/>
    <property type="match status" value="1"/>
</dbReference>
<evidence type="ECO:0000256" key="13">
    <source>
        <dbReference type="SAM" id="Coils"/>
    </source>
</evidence>
<feature type="transmembrane region" description="Helical" evidence="15">
    <location>
        <begin position="172"/>
        <end position="191"/>
    </location>
</feature>
<comment type="catalytic activity">
    <reaction evidence="1">
        <text>S-ubiquitinyl-[E2 ubiquitin-conjugating enzyme]-L-cysteine + [acceptor protein]-L-lysine = [E2 ubiquitin-conjugating enzyme]-L-cysteine + N(6)-ubiquitinyl-[acceptor protein]-L-lysine.</text>
        <dbReference type="EC" id="2.3.2.27"/>
    </reaction>
</comment>
<dbReference type="Pfam" id="PF23113">
    <property type="entry name" value="MARCHF6_C"/>
    <property type="match status" value="1"/>
</dbReference>
<protein>
    <recommendedName>
        <fullName evidence="4">RING-type E3 ubiquitin transferase</fullName>
        <ecNumber evidence="4">2.3.2.27</ecNumber>
    </recommendedName>
</protein>
<feature type="transmembrane region" description="Helical" evidence="15">
    <location>
        <begin position="1104"/>
        <end position="1125"/>
    </location>
</feature>
<dbReference type="Proteomes" id="UP000193560">
    <property type="component" value="Unassembled WGS sequence"/>
</dbReference>
<feature type="transmembrane region" description="Helical" evidence="15">
    <location>
        <begin position="831"/>
        <end position="850"/>
    </location>
</feature>
<gene>
    <name evidence="17" type="ORF">BCR42DRAFT_388952</name>
</gene>
<comment type="subcellular location">
    <subcellularLocation>
        <location evidence="2">Membrane</location>
        <topology evidence="2">Multi-pass membrane protein</topology>
    </subcellularLocation>
</comment>
<dbReference type="STRING" id="90262.A0A1X2IRR3"/>
<feature type="region of interest" description="Disordered" evidence="14">
    <location>
        <begin position="736"/>
        <end position="760"/>
    </location>
</feature>
<feature type="domain" description="RING-CH-type" evidence="16">
    <location>
        <begin position="1"/>
        <end position="60"/>
    </location>
</feature>
<evidence type="ECO:0000313" key="17">
    <source>
        <dbReference type="EMBL" id="ORZ21185.1"/>
    </source>
</evidence>
<evidence type="ECO:0000256" key="8">
    <source>
        <dbReference type="ARBA" id="ARBA00022771"/>
    </source>
</evidence>
<evidence type="ECO:0000256" key="6">
    <source>
        <dbReference type="ARBA" id="ARBA00022692"/>
    </source>
</evidence>
<dbReference type="PROSITE" id="PS51292">
    <property type="entry name" value="ZF_RING_CH"/>
    <property type="match status" value="1"/>
</dbReference>
<reference evidence="17 18" key="1">
    <citation type="submission" date="2016-07" db="EMBL/GenBank/DDBJ databases">
        <title>Pervasive Adenine N6-methylation of Active Genes in Fungi.</title>
        <authorList>
            <consortium name="DOE Joint Genome Institute"/>
            <person name="Mondo S.J."/>
            <person name="Dannebaum R.O."/>
            <person name="Kuo R.C."/>
            <person name="Labutti K."/>
            <person name="Haridas S."/>
            <person name="Kuo A."/>
            <person name="Salamov A."/>
            <person name="Ahrendt S.R."/>
            <person name="Lipzen A."/>
            <person name="Sullivan W."/>
            <person name="Andreopoulos W.B."/>
            <person name="Clum A."/>
            <person name="Lindquist E."/>
            <person name="Daum C."/>
            <person name="Ramamoorthy G.K."/>
            <person name="Gryganskyi A."/>
            <person name="Culley D."/>
            <person name="Magnuson J.K."/>
            <person name="James T.Y."/>
            <person name="O'Malley M.A."/>
            <person name="Stajich J.E."/>
            <person name="Spatafora J.W."/>
            <person name="Visel A."/>
            <person name="Grigoriev I.V."/>
        </authorList>
    </citation>
    <scope>NUCLEOTIDE SEQUENCE [LARGE SCALE GENOMIC DNA]</scope>
    <source>
        <strain evidence="17 18">NRRL 1336</strain>
    </source>
</reference>
<feature type="transmembrane region" description="Helical" evidence="15">
    <location>
        <begin position="783"/>
        <end position="810"/>
    </location>
</feature>
<feature type="region of interest" description="Disordered" evidence="14">
    <location>
        <begin position="294"/>
        <end position="394"/>
    </location>
</feature>
<dbReference type="GO" id="GO:0008270">
    <property type="term" value="F:zinc ion binding"/>
    <property type="evidence" value="ECO:0007669"/>
    <property type="project" value="UniProtKB-KW"/>
</dbReference>
<proteinExistence type="predicted"/>
<keyword evidence="12 15" id="KW-0472">Membrane</keyword>
<feature type="transmembrane region" description="Helical" evidence="15">
    <location>
        <begin position="708"/>
        <end position="730"/>
    </location>
</feature>
<keyword evidence="13" id="KW-0175">Coiled coil</keyword>
<feature type="transmembrane region" description="Helical" evidence="15">
    <location>
        <begin position="91"/>
        <end position="116"/>
    </location>
</feature>
<evidence type="ECO:0000256" key="5">
    <source>
        <dbReference type="ARBA" id="ARBA00022679"/>
    </source>
</evidence>
<dbReference type="OrthoDB" id="264354at2759"/>